<evidence type="ECO:0000256" key="1">
    <source>
        <dbReference type="SAM" id="MobiDB-lite"/>
    </source>
</evidence>
<dbReference type="SUPFAM" id="SSF53597">
    <property type="entry name" value="Dihydrofolate reductase-like"/>
    <property type="match status" value="1"/>
</dbReference>
<proteinExistence type="predicted"/>
<keyword evidence="4" id="KW-1185">Reference proteome</keyword>
<sequence length="219" mass="22957">MPKTQYYTATTIDGYIADPDNSLEWLFAVDDGQTAESGGDGQAAESGGDGRADASGGDGRADESGATPFGTFFAEVGAFVMGSTTYEWVLEHDKLLETPAKWQEYYQDVPAWVFTHRELPPIPGAALTFVRGDVRPVHAAMTAAAGGRNLWVVGGGELAGAFADAGLLDELILGVAPATLGAGAPLLPRRLTSSRLTLTSVAQRGQFAYLTYSLGAPKP</sequence>
<dbReference type="Proteomes" id="UP000598174">
    <property type="component" value="Unassembled WGS sequence"/>
</dbReference>
<evidence type="ECO:0000313" key="3">
    <source>
        <dbReference type="EMBL" id="GIE12579.1"/>
    </source>
</evidence>
<dbReference type="InterPro" id="IPR024072">
    <property type="entry name" value="DHFR-like_dom_sf"/>
</dbReference>
<accession>A0A919J4V5</accession>
<dbReference type="InterPro" id="IPR050765">
    <property type="entry name" value="Riboflavin_Biosynth_HTPR"/>
</dbReference>
<dbReference type="PANTHER" id="PTHR38011">
    <property type="entry name" value="DIHYDROFOLATE REDUCTASE FAMILY PROTEIN (AFU_ORTHOLOGUE AFUA_8G06820)"/>
    <property type="match status" value="1"/>
</dbReference>
<evidence type="ECO:0000259" key="2">
    <source>
        <dbReference type="Pfam" id="PF01872"/>
    </source>
</evidence>
<dbReference type="EMBL" id="BOMM01000039">
    <property type="protein sequence ID" value="GIE12579.1"/>
    <property type="molecule type" value="Genomic_DNA"/>
</dbReference>
<dbReference type="Pfam" id="PF01872">
    <property type="entry name" value="RibD_C"/>
    <property type="match status" value="1"/>
</dbReference>
<dbReference type="AlphaFoldDB" id="A0A919J4V5"/>
<evidence type="ECO:0000313" key="4">
    <source>
        <dbReference type="Proteomes" id="UP000598174"/>
    </source>
</evidence>
<name>A0A919J4V5_9ACTN</name>
<gene>
    <name evidence="3" type="ORF">Afe05nite_44190</name>
</gene>
<dbReference type="InterPro" id="IPR002734">
    <property type="entry name" value="RibDG_C"/>
</dbReference>
<dbReference type="RefSeq" id="WP_203819037.1">
    <property type="nucleotide sequence ID" value="NZ_BAAABP010000004.1"/>
</dbReference>
<reference evidence="3" key="1">
    <citation type="submission" date="2021-01" db="EMBL/GenBank/DDBJ databases">
        <title>Whole genome shotgun sequence of Actinoplanes ferrugineus NBRC 15555.</title>
        <authorList>
            <person name="Komaki H."/>
            <person name="Tamura T."/>
        </authorList>
    </citation>
    <scope>NUCLEOTIDE SEQUENCE</scope>
    <source>
        <strain evidence="3">NBRC 15555</strain>
    </source>
</reference>
<comment type="caution">
    <text evidence="3">The sequence shown here is derived from an EMBL/GenBank/DDBJ whole genome shotgun (WGS) entry which is preliminary data.</text>
</comment>
<feature type="domain" description="Bacterial bifunctional deaminase-reductase C-terminal" evidence="2">
    <location>
        <begin position="5"/>
        <end position="205"/>
    </location>
</feature>
<protein>
    <recommendedName>
        <fullName evidence="2">Bacterial bifunctional deaminase-reductase C-terminal domain-containing protein</fullName>
    </recommendedName>
</protein>
<dbReference type="PANTHER" id="PTHR38011:SF11">
    <property type="entry name" value="2,5-DIAMINO-6-RIBOSYLAMINO-4(3H)-PYRIMIDINONE 5'-PHOSPHATE REDUCTASE"/>
    <property type="match status" value="1"/>
</dbReference>
<dbReference type="GO" id="GO:0009231">
    <property type="term" value="P:riboflavin biosynthetic process"/>
    <property type="evidence" value="ECO:0007669"/>
    <property type="project" value="InterPro"/>
</dbReference>
<organism evidence="3 4">
    <name type="scientific">Paractinoplanes ferrugineus</name>
    <dbReference type="NCBI Taxonomy" id="113564"/>
    <lineage>
        <taxon>Bacteria</taxon>
        <taxon>Bacillati</taxon>
        <taxon>Actinomycetota</taxon>
        <taxon>Actinomycetes</taxon>
        <taxon>Micromonosporales</taxon>
        <taxon>Micromonosporaceae</taxon>
        <taxon>Paractinoplanes</taxon>
    </lineage>
</organism>
<feature type="region of interest" description="Disordered" evidence="1">
    <location>
        <begin position="32"/>
        <end position="63"/>
    </location>
</feature>
<dbReference type="Gene3D" id="3.40.430.10">
    <property type="entry name" value="Dihydrofolate Reductase, subunit A"/>
    <property type="match status" value="1"/>
</dbReference>
<dbReference type="GO" id="GO:0008703">
    <property type="term" value="F:5-amino-6-(5-phosphoribosylamino)uracil reductase activity"/>
    <property type="evidence" value="ECO:0007669"/>
    <property type="project" value="InterPro"/>
</dbReference>